<accession>A0A4Q2RKY2</accession>
<feature type="transmembrane region" description="Helical" evidence="1">
    <location>
        <begin position="135"/>
        <end position="163"/>
    </location>
</feature>
<feature type="transmembrane region" description="Helical" evidence="1">
    <location>
        <begin position="183"/>
        <end position="210"/>
    </location>
</feature>
<evidence type="ECO:0000313" key="3">
    <source>
        <dbReference type="Proteomes" id="UP000289411"/>
    </source>
</evidence>
<keyword evidence="1" id="KW-0812">Transmembrane</keyword>
<evidence type="ECO:0000313" key="2">
    <source>
        <dbReference type="EMBL" id="RYB07239.1"/>
    </source>
</evidence>
<protein>
    <submittedName>
        <fullName evidence="2">Flagellar motor protein MotA</fullName>
    </submittedName>
</protein>
<keyword evidence="1" id="KW-1133">Transmembrane helix</keyword>
<gene>
    <name evidence="2" type="ORF">D3272_04045</name>
</gene>
<evidence type="ECO:0000256" key="1">
    <source>
        <dbReference type="SAM" id="Phobius"/>
    </source>
</evidence>
<sequence>MATRTDPFRLSSPRIFLVRMVVFLILAGFVALILNQAIARAFMANPPLNGLILGVLLVGIVLGLRQVFRLFPEIRWANGVNNPGAPAARPPVLLAPMAAFLADRDGAPTISTVTLRAILDSIGTRLDESREIARYLTGLLIFLGLLGTFWGLLETVGSIAGVIRNMTTGSDSAVMFDDLKNGLAAPIAGMSVSFTSSLFGLAGSLVLGFLDLQAGQAQNRFYNQLEDKLSALAADGPGDAAALPVPVGPQAGLPADLRAALDRIALGTDQSSNRAATAAMANLAEGIQSLVQHMRGEQQMIRDWVEGQAEQNKEMRRLLERIARESEVR</sequence>
<reference evidence="2 3" key="2">
    <citation type="submission" date="2019-02" db="EMBL/GenBank/DDBJ databases">
        <title>'Lichenibacterium ramalinii' gen. nov. sp. nov., 'Lichenibacterium minor' gen. nov. sp. nov.</title>
        <authorList>
            <person name="Pankratov T."/>
        </authorList>
    </citation>
    <scope>NUCLEOTIDE SEQUENCE [LARGE SCALE GENOMIC DNA]</scope>
    <source>
        <strain evidence="2 3">RmlP001</strain>
    </source>
</reference>
<keyword evidence="2" id="KW-0282">Flagellum</keyword>
<keyword evidence="2" id="KW-0969">Cilium</keyword>
<reference evidence="2 3" key="1">
    <citation type="submission" date="2018-09" db="EMBL/GenBank/DDBJ databases">
        <authorList>
            <person name="Grouzdev D.S."/>
            <person name="Krutkina M.S."/>
        </authorList>
    </citation>
    <scope>NUCLEOTIDE SEQUENCE [LARGE SCALE GENOMIC DNA]</scope>
    <source>
        <strain evidence="2 3">RmlP001</strain>
    </source>
</reference>
<comment type="caution">
    <text evidence="2">The sequence shown here is derived from an EMBL/GenBank/DDBJ whole genome shotgun (WGS) entry which is preliminary data.</text>
</comment>
<dbReference type="EMBL" id="QYBC01000002">
    <property type="protein sequence ID" value="RYB07239.1"/>
    <property type="molecule type" value="Genomic_DNA"/>
</dbReference>
<dbReference type="Proteomes" id="UP000289411">
    <property type="component" value="Unassembled WGS sequence"/>
</dbReference>
<dbReference type="OrthoDB" id="9794540at2"/>
<name>A0A4Q2RKY2_9HYPH</name>
<keyword evidence="1" id="KW-0472">Membrane</keyword>
<feature type="transmembrane region" description="Helical" evidence="1">
    <location>
        <begin position="21"/>
        <end position="42"/>
    </location>
</feature>
<keyword evidence="2" id="KW-0966">Cell projection</keyword>
<feature type="transmembrane region" description="Helical" evidence="1">
    <location>
        <begin position="48"/>
        <end position="68"/>
    </location>
</feature>
<keyword evidence="3" id="KW-1185">Reference proteome</keyword>
<organism evidence="2 3">
    <name type="scientific">Lichenibacterium ramalinae</name>
    <dbReference type="NCBI Taxonomy" id="2316527"/>
    <lineage>
        <taxon>Bacteria</taxon>
        <taxon>Pseudomonadati</taxon>
        <taxon>Pseudomonadota</taxon>
        <taxon>Alphaproteobacteria</taxon>
        <taxon>Hyphomicrobiales</taxon>
        <taxon>Lichenihabitantaceae</taxon>
        <taxon>Lichenibacterium</taxon>
    </lineage>
</organism>
<proteinExistence type="predicted"/>
<dbReference type="RefSeq" id="WP_129217840.1">
    <property type="nucleotide sequence ID" value="NZ_QYBC01000002.1"/>
</dbReference>
<dbReference type="AlphaFoldDB" id="A0A4Q2RKY2"/>